<organism evidence="1">
    <name type="scientific">uncultured Caudovirales phage</name>
    <dbReference type="NCBI Taxonomy" id="2100421"/>
    <lineage>
        <taxon>Viruses</taxon>
        <taxon>Duplodnaviria</taxon>
        <taxon>Heunggongvirae</taxon>
        <taxon>Uroviricota</taxon>
        <taxon>Caudoviricetes</taxon>
        <taxon>Peduoviridae</taxon>
        <taxon>Maltschvirus</taxon>
        <taxon>Maltschvirus maltsch</taxon>
    </lineage>
</organism>
<evidence type="ECO:0008006" key="2">
    <source>
        <dbReference type="Google" id="ProtNLM"/>
    </source>
</evidence>
<accession>A0A6J5KR68</accession>
<evidence type="ECO:0000313" key="1">
    <source>
        <dbReference type="EMBL" id="CAB4123513.1"/>
    </source>
</evidence>
<proteinExistence type="predicted"/>
<dbReference type="EMBL" id="LR796174">
    <property type="protein sequence ID" value="CAB4123513.1"/>
    <property type="molecule type" value="Genomic_DNA"/>
</dbReference>
<reference evidence="1" key="1">
    <citation type="submission" date="2020-04" db="EMBL/GenBank/DDBJ databases">
        <authorList>
            <person name="Chiriac C."/>
            <person name="Salcher M."/>
            <person name="Ghai R."/>
            <person name="Kavagutti S V."/>
        </authorList>
    </citation>
    <scope>NUCLEOTIDE SEQUENCE</scope>
</reference>
<name>A0A6J5KR68_9CAUD</name>
<protein>
    <recommendedName>
        <fullName evidence="2">LysM domain-containing protein</fullName>
    </recommendedName>
</protein>
<gene>
    <name evidence="1" type="ORF">UFOVP46_28</name>
</gene>
<sequence>MIYADSRYADGDIFKAYNSRTLSYSVTVTRQFPTEMAKFYNYSWKERDRMDMVAASLLGSPDLWWRIMDYNPELIDAFNIPIGTVLRIPSV</sequence>